<dbReference type="AlphaFoldDB" id="A0A061RAZ8"/>
<feature type="compositionally biased region" description="Pro residues" evidence="1">
    <location>
        <begin position="17"/>
        <end position="33"/>
    </location>
</feature>
<sequence>MRGRGRRGRGCASAPRAAPPRPRGPPVAAPGTPPARAEGLAEPRAARRGVAALRPAGPTPPRRRPLRGGARHDALPGAVLGSLLSGLSWDTSPGGFWRSHAYGHPATPYHSYVFRLGAEPLHAVESAAQSLREPLARAWPEASAAEWVEWWVHARHPSDGHQLHYDLDEAEAAAAGGRLRH</sequence>
<name>A0A061RAZ8_9CHLO</name>
<accession>A0A061RAZ8</accession>
<organism evidence="2">
    <name type="scientific">Tetraselmis sp. GSL018</name>
    <dbReference type="NCBI Taxonomy" id="582737"/>
    <lineage>
        <taxon>Eukaryota</taxon>
        <taxon>Viridiplantae</taxon>
        <taxon>Chlorophyta</taxon>
        <taxon>core chlorophytes</taxon>
        <taxon>Chlorodendrophyceae</taxon>
        <taxon>Chlorodendrales</taxon>
        <taxon>Chlorodendraceae</taxon>
        <taxon>Tetraselmis</taxon>
    </lineage>
</organism>
<protein>
    <submittedName>
        <fullName evidence="2">Uncharacterized protein</fullName>
    </submittedName>
</protein>
<dbReference type="EMBL" id="GBEZ01017205">
    <property type="protein sequence ID" value="JAC69113.1"/>
    <property type="molecule type" value="Transcribed_RNA"/>
</dbReference>
<evidence type="ECO:0000313" key="2">
    <source>
        <dbReference type="EMBL" id="JAC69113.1"/>
    </source>
</evidence>
<evidence type="ECO:0000256" key="1">
    <source>
        <dbReference type="SAM" id="MobiDB-lite"/>
    </source>
</evidence>
<feature type="non-terminal residue" evidence="2">
    <location>
        <position position="181"/>
    </location>
</feature>
<reference evidence="2" key="1">
    <citation type="submission" date="2014-05" db="EMBL/GenBank/DDBJ databases">
        <title>The transcriptome of the halophilic microalga Tetraselmis sp. GSL018 isolated from the Great Salt Lake, Utah.</title>
        <authorList>
            <person name="Jinkerson R.E."/>
            <person name="D'Adamo S."/>
            <person name="Posewitz M.C."/>
        </authorList>
    </citation>
    <scope>NUCLEOTIDE SEQUENCE</scope>
    <source>
        <strain evidence="2">GSL018</strain>
    </source>
</reference>
<feature type="region of interest" description="Disordered" evidence="1">
    <location>
        <begin position="1"/>
        <end position="73"/>
    </location>
</feature>
<proteinExistence type="predicted"/>
<gene>
    <name evidence="2" type="ORF">TSPGSL018_7151</name>
</gene>